<feature type="transmembrane region" description="Helical" evidence="12">
    <location>
        <begin position="48"/>
        <end position="65"/>
    </location>
</feature>
<evidence type="ECO:0000256" key="9">
    <source>
        <dbReference type="ARBA" id="ARBA00022989"/>
    </source>
</evidence>
<feature type="transmembrane region" description="Helical" evidence="12">
    <location>
        <begin position="322"/>
        <end position="342"/>
    </location>
</feature>
<dbReference type="PANTHER" id="PTHR33529:SF7">
    <property type="entry name" value="LIPOPOLYSACCHARIDE EXPORT SYSTEM PERMEASE PROTEIN LPTF"/>
    <property type="match status" value="1"/>
</dbReference>
<evidence type="ECO:0000256" key="6">
    <source>
        <dbReference type="ARBA" id="ARBA00022475"/>
    </source>
</evidence>
<keyword evidence="10 12" id="KW-0472">Membrane</keyword>
<feature type="transmembrane region" description="Helical" evidence="12">
    <location>
        <begin position="289"/>
        <end position="310"/>
    </location>
</feature>
<evidence type="ECO:0000313" key="13">
    <source>
        <dbReference type="EMBL" id="CAH0990813.1"/>
    </source>
</evidence>
<evidence type="ECO:0000256" key="10">
    <source>
        <dbReference type="ARBA" id="ARBA00023136"/>
    </source>
</evidence>
<feature type="transmembrane region" description="Helical" evidence="12">
    <location>
        <begin position="85"/>
        <end position="106"/>
    </location>
</feature>
<comment type="similarity">
    <text evidence="3">Belongs to the LptF/LptG family.</text>
</comment>
<comment type="caution">
    <text evidence="13">The sequence shown here is derived from an EMBL/GenBank/DDBJ whole genome shotgun (WGS) entry which is preliminary data.</text>
</comment>
<dbReference type="InterPro" id="IPR005495">
    <property type="entry name" value="LptG/LptF_permease"/>
</dbReference>
<proteinExistence type="inferred from homology"/>
<keyword evidence="5" id="KW-0813">Transport</keyword>
<gene>
    <name evidence="13" type="primary">lptF</name>
    <name evidence="13" type="ORF">SIN8267_00913</name>
</gene>
<evidence type="ECO:0000256" key="12">
    <source>
        <dbReference type="SAM" id="Phobius"/>
    </source>
</evidence>
<evidence type="ECO:0000256" key="2">
    <source>
        <dbReference type="ARBA" id="ARBA00004429"/>
    </source>
</evidence>
<dbReference type="Pfam" id="PF03739">
    <property type="entry name" value="LptF_LptG"/>
    <property type="match status" value="1"/>
</dbReference>
<keyword evidence="7" id="KW-0997">Cell inner membrane</keyword>
<dbReference type="NCBIfam" id="TIGR04407">
    <property type="entry name" value="LptF_YjgP"/>
    <property type="match status" value="1"/>
</dbReference>
<accession>A0ABM9AC79</accession>
<keyword evidence="14" id="KW-1185">Reference proteome</keyword>
<organism evidence="13 14">
    <name type="scientific">Sinobacterium norvegicum</name>
    <dbReference type="NCBI Taxonomy" id="1641715"/>
    <lineage>
        <taxon>Bacteria</taxon>
        <taxon>Pseudomonadati</taxon>
        <taxon>Pseudomonadota</taxon>
        <taxon>Gammaproteobacteria</taxon>
        <taxon>Cellvibrionales</taxon>
        <taxon>Spongiibacteraceae</taxon>
        <taxon>Sinobacterium</taxon>
    </lineage>
</organism>
<evidence type="ECO:0000256" key="7">
    <source>
        <dbReference type="ARBA" id="ARBA00022519"/>
    </source>
</evidence>
<dbReference type="EMBL" id="CAKLPX010000001">
    <property type="protein sequence ID" value="CAH0990813.1"/>
    <property type="molecule type" value="Genomic_DNA"/>
</dbReference>
<dbReference type="InterPro" id="IPR030922">
    <property type="entry name" value="LptF"/>
</dbReference>
<evidence type="ECO:0000313" key="14">
    <source>
        <dbReference type="Proteomes" id="UP000838100"/>
    </source>
</evidence>
<comment type="subcellular location">
    <subcellularLocation>
        <location evidence="2">Cell inner membrane</location>
        <topology evidence="2">Multi-pass membrane protein</topology>
    </subcellularLocation>
</comment>
<evidence type="ECO:0000256" key="8">
    <source>
        <dbReference type="ARBA" id="ARBA00022692"/>
    </source>
</evidence>
<keyword evidence="9 12" id="KW-1133">Transmembrane helix</keyword>
<comment type="subunit">
    <text evidence="11">Component of the lipopolysaccharide transport and assembly complex. The LptBFG transporter is composed of two ATP-binding proteins (LptB) and two transmembrane proteins (LptF and LptG).</text>
</comment>
<dbReference type="PANTHER" id="PTHR33529">
    <property type="entry name" value="SLR0882 PROTEIN-RELATED"/>
    <property type="match status" value="1"/>
</dbReference>
<evidence type="ECO:0000256" key="4">
    <source>
        <dbReference type="ARBA" id="ARBA00014213"/>
    </source>
</evidence>
<protein>
    <recommendedName>
        <fullName evidence="4">Lipopolysaccharide export system permease protein LptF</fullName>
    </recommendedName>
</protein>
<evidence type="ECO:0000256" key="5">
    <source>
        <dbReference type="ARBA" id="ARBA00022448"/>
    </source>
</evidence>
<evidence type="ECO:0000256" key="11">
    <source>
        <dbReference type="ARBA" id="ARBA00026081"/>
    </source>
</evidence>
<keyword evidence="6" id="KW-1003">Cell membrane</keyword>
<name>A0ABM9AC79_9GAMM</name>
<dbReference type="Proteomes" id="UP000838100">
    <property type="component" value="Unassembled WGS sequence"/>
</dbReference>
<keyword evidence="8 12" id="KW-0812">Transmembrane</keyword>
<comment type="function">
    <text evidence="1">Part of the ABC transporter complex LptBFG involved in the translocation of lipopolysaccharide (LPS) from the inner membrane to the outer membrane.</text>
</comment>
<sequence length="357" mass="40034">MIAVTSAVLLIIMSARFVRYLAEAASGKIAGDVLFWIMFYRLPNFFELILPLGFFIGILLAYGRLYVESEMVVLSACGFSVNRLLAYTLIPAFFIAMVMSSISLYLSPAGTNMAKQIINDPKAKSGFGTLVPGRFQTMSGGRVSYVEGLHDKKSRMENVFVAEVIPKTKQSPQQVSLVFAEGGKVVEKEGYRYLELHNGYRYMMENKTLDYQQTGFDVYGARLDEQESSLEPSNELDGLPTSQLIGSDNLAYQATLQWRISLSILIPIVAIIALSLSKTDHRRGRYIKMLPAILIYLMYLVLLSAGRGAIEEGKLPPQYGLWVIHAGFLILGLLMLYFPGYWQRYKYGRNSRRGISS</sequence>
<reference evidence="13" key="1">
    <citation type="submission" date="2021-12" db="EMBL/GenBank/DDBJ databases">
        <authorList>
            <person name="Rodrigo-Torres L."/>
            <person name="Arahal R. D."/>
            <person name="Lucena T."/>
        </authorList>
    </citation>
    <scope>NUCLEOTIDE SEQUENCE</scope>
    <source>
        <strain evidence="13">CECT 8267</strain>
    </source>
</reference>
<feature type="transmembrane region" description="Helical" evidence="12">
    <location>
        <begin position="256"/>
        <end position="277"/>
    </location>
</feature>
<evidence type="ECO:0000256" key="3">
    <source>
        <dbReference type="ARBA" id="ARBA00007725"/>
    </source>
</evidence>
<evidence type="ECO:0000256" key="1">
    <source>
        <dbReference type="ARBA" id="ARBA00002265"/>
    </source>
</evidence>